<accession>A0AAD7R751</accession>
<keyword evidence="2" id="KW-1185">Reference proteome</keyword>
<sequence length="98" mass="10369">MCKLRFLALSVAVQEFSKGGVLSNARVGKETTCGESGRDKPGKRRQLDVRVVESDTEALPEIYINGRLNCGASAVFSSHGPVSFLQSGAPDVGADKSL</sequence>
<gene>
    <name evidence="1" type="ORF">AAFF_G00365370</name>
</gene>
<dbReference type="Proteomes" id="UP001221898">
    <property type="component" value="Unassembled WGS sequence"/>
</dbReference>
<organism evidence="1 2">
    <name type="scientific">Aldrovandia affinis</name>
    <dbReference type="NCBI Taxonomy" id="143900"/>
    <lineage>
        <taxon>Eukaryota</taxon>
        <taxon>Metazoa</taxon>
        <taxon>Chordata</taxon>
        <taxon>Craniata</taxon>
        <taxon>Vertebrata</taxon>
        <taxon>Euteleostomi</taxon>
        <taxon>Actinopterygii</taxon>
        <taxon>Neopterygii</taxon>
        <taxon>Teleostei</taxon>
        <taxon>Notacanthiformes</taxon>
        <taxon>Halosauridae</taxon>
        <taxon>Aldrovandia</taxon>
    </lineage>
</organism>
<name>A0AAD7R751_9TELE</name>
<dbReference type="AlphaFoldDB" id="A0AAD7R751"/>
<comment type="caution">
    <text evidence="1">The sequence shown here is derived from an EMBL/GenBank/DDBJ whole genome shotgun (WGS) entry which is preliminary data.</text>
</comment>
<reference evidence="1" key="1">
    <citation type="journal article" date="2023" name="Science">
        <title>Genome structures resolve the early diversification of teleost fishes.</title>
        <authorList>
            <person name="Parey E."/>
            <person name="Louis A."/>
            <person name="Montfort J."/>
            <person name="Bouchez O."/>
            <person name="Roques C."/>
            <person name="Iampietro C."/>
            <person name="Lluch J."/>
            <person name="Castinel A."/>
            <person name="Donnadieu C."/>
            <person name="Desvignes T."/>
            <person name="Floi Bucao C."/>
            <person name="Jouanno E."/>
            <person name="Wen M."/>
            <person name="Mejri S."/>
            <person name="Dirks R."/>
            <person name="Jansen H."/>
            <person name="Henkel C."/>
            <person name="Chen W.J."/>
            <person name="Zahm M."/>
            <person name="Cabau C."/>
            <person name="Klopp C."/>
            <person name="Thompson A.W."/>
            <person name="Robinson-Rechavi M."/>
            <person name="Braasch I."/>
            <person name="Lecointre G."/>
            <person name="Bobe J."/>
            <person name="Postlethwait J.H."/>
            <person name="Berthelot C."/>
            <person name="Roest Crollius H."/>
            <person name="Guiguen Y."/>
        </authorList>
    </citation>
    <scope>NUCLEOTIDE SEQUENCE</scope>
    <source>
        <strain evidence="1">NC1722</strain>
    </source>
</reference>
<dbReference type="EMBL" id="JAINUG010000627">
    <property type="protein sequence ID" value="KAJ8366210.1"/>
    <property type="molecule type" value="Genomic_DNA"/>
</dbReference>
<evidence type="ECO:0000313" key="2">
    <source>
        <dbReference type="Proteomes" id="UP001221898"/>
    </source>
</evidence>
<protein>
    <submittedName>
        <fullName evidence="1">Uncharacterized protein</fullName>
    </submittedName>
</protein>
<proteinExistence type="predicted"/>
<evidence type="ECO:0000313" key="1">
    <source>
        <dbReference type="EMBL" id="KAJ8366210.1"/>
    </source>
</evidence>